<dbReference type="CDD" id="cd06433">
    <property type="entry name" value="GT_2_WfgS_like"/>
    <property type="match status" value="1"/>
</dbReference>
<dbReference type="AlphaFoldDB" id="A0A6L9E9Q1"/>
<evidence type="ECO:0000313" key="2">
    <source>
        <dbReference type="EMBL" id="NAS11517.1"/>
    </source>
</evidence>
<dbReference type="RefSeq" id="WP_161434538.1">
    <property type="nucleotide sequence ID" value="NZ_WXYO01000002.1"/>
</dbReference>
<dbReference type="Pfam" id="PF00535">
    <property type="entry name" value="Glycos_transf_2"/>
    <property type="match status" value="1"/>
</dbReference>
<evidence type="ECO:0000259" key="1">
    <source>
        <dbReference type="Pfam" id="PF00535"/>
    </source>
</evidence>
<keyword evidence="3" id="KW-1185">Reference proteome</keyword>
<dbReference type="EMBL" id="WXYO01000002">
    <property type="protein sequence ID" value="NAS11517.1"/>
    <property type="molecule type" value="Genomic_DNA"/>
</dbReference>
<dbReference type="GO" id="GO:0016740">
    <property type="term" value="F:transferase activity"/>
    <property type="evidence" value="ECO:0007669"/>
    <property type="project" value="UniProtKB-KW"/>
</dbReference>
<dbReference type="InterPro" id="IPR001173">
    <property type="entry name" value="Glyco_trans_2-like"/>
</dbReference>
<gene>
    <name evidence="2" type="ORF">GTQ38_05860</name>
</gene>
<dbReference type="PANTHER" id="PTHR43685:SF2">
    <property type="entry name" value="GLYCOSYLTRANSFERASE 2-LIKE DOMAIN-CONTAINING PROTEIN"/>
    <property type="match status" value="1"/>
</dbReference>
<dbReference type="InterPro" id="IPR050834">
    <property type="entry name" value="Glycosyltransf_2"/>
</dbReference>
<evidence type="ECO:0000313" key="3">
    <source>
        <dbReference type="Proteomes" id="UP000475249"/>
    </source>
</evidence>
<keyword evidence="2" id="KW-0808">Transferase</keyword>
<dbReference type="InterPro" id="IPR029044">
    <property type="entry name" value="Nucleotide-diphossugar_trans"/>
</dbReference>
<dbReference type="Proteomes" id="UP000475249">
    <property type="component" value="Unassembled WGS sequence"/>
</dbReference>
<proteinExistence type="predicted"/>
<feature type="domain" description="Glycosyltransferase 2-like" evidence="1">
    <location>
        <begin position="4"/>
        <end position="161"/>
    </location>
</feature>
<dbReference type="SUPFAM" id="SSF53448">
    <property type="entry name" value="Nucleotide-diphospho-sugar transferases"/>
    <property type="match status" value="1"/>
</dbReference>
<protein>
    <submittedName>
        <fullName evidence="2">Glycosyltransferase</fullName>
    </submittedName>
</protein>
<comment type="caution">
    <text evidence="2">The sequence shown here is derived from an EMBL/GenBank/DDBJ whole genome shotgun (WGS) entry which is preliminary data.</text>
</comment>
<dbReference type="Gene3D" id="3.90.550.10">
    <property type="entry name" value="Spore Coat Polysaccharide Biosynthesis Protein SpsA, Chain A"/>
    <property type="match status" value="1"/>
</dbReference>
<name>A0A6L9E9Q1_9FLAO</name>
<reference evidence="2 3" key="1">
    <citation type="submission" date="2020-01" db="EMBL/GenBank/DDBJ databases">
        <title>Bacteria diversity of Porities sp.</title>
        <authorList>
            <person name="Wang G."/>
        </authorList>
    </citation>
    <scope>NUCLEOTIDE SEQUENCE [LARGE SCALE GENOMIC DNA]</scope>
    <source>
        <strain evidence="2 3">R33</strain>
    </source>
</reference>
<dbReference type="PANTHER" id="PTHR43685">
    <property type="entry name" value="GLYCOSYLTRANSFERASE"/>
    <property type="match status" value="1"/>
</dbReference>
<accession>A0A6L9E9Q1</accession>
<sequence length="249" mass="28904">MKVSVITVCYNSEKTVESTIRSVENQTYSDIEYIVVDGKSKDGTLAIVKKYPHVVTKWVSEPDNGLYDAMNKGIEMATGDVVALINSDDLFSDDYALEKVMNVFRKNPELDSVYADLYYVAQDDIDNIVRRWKTGKRKSFRSGWHPAHPTFYLKREVYEKYGLFNLDFKLAADFEIMLRFLEKYAISTHYLEEYLVKMRLGGATNNSIKNIIDGNMECLKAYKINDLKVNRVLYPFFRTVPKLLQFTRT</sequence>
<organism evidence="2 3">
    <name type="scientific">Poritiphilus flavus</name>
    <dbReference type="NCBI Taxonomy" id="2697053"/>
    <lineage>
        <taxon>Bacteria</taxon>
        <taxon>Pseudomonadati</taxon>
        <taxon>Bacteroidota</taxon>
        <taxon>Flavobacteriia</taxon>
        <taxon>Flavobacteriales</taxon>
        <taxon>Flavobacteriaceae</taxon>
        <taxon>Poritiphilus</taxon>
    </lineage>
</organism>